<evidence type="ECO:0000313" key="1">
    <source>
        <dbReference type="EMBL" id="AJF96873.1"/>
    </source>
</evidence>
<organism evidence="1 2">
    <name type="scientific">Pandoravirus inopinatum</name>
    <dbReference type="NCBI Taxonomy" id="1605721"/>
    <lineage>
        <taxon>Viruses</taxon>
        <taxon>Pandoravirus</taxon>
    </lineage>
</organism>
<sequence>MCDGRGESEKGHGRKIYLIAGGNTCNVATGRGHSADIIDITFGLKLRSVLYLAERAWPAEGDNAAAPLENKLQNLPAKLDASVARIALSSRGIETDFCD</sequence>
<dbReference type="RefSeq" id="YP_009119108.1">
    <property type="nucleotide sequence ID" value="NC_026440.1"/>
</dbReference>
<evidence type="ECO:0000313" key="2">
    <source>
        <dbReference type="Proteomes" id="UP000202511"/>
    </source>
</evidence>
<accession>A0A0B5IW26</accession>
<dbReference type="Proteomes" id="UP000202511">
    <property type="component" value="Segment"/>
</dbReference>
<dbReference type="KEGG" id="vg:23461790"/>
<name>A0A0B5IW26_9VIRU</name>
<proteinExistence type="predicted"/>
<protein>
    <submittedName>
        <fullName evidence="1">Adenosylhomocysteinase</fullName>
    </submittedName>
</protein>
<dbReference type="Gene3D" id="3.40.50.1480">
    <property type="entry name" value="Adenosylhomocysteinase-like"/>
    <property type="match status" value="1"/>
</dbReference>
<dbReference type="EMBL" id="KP136319">
    <property type="protein sequence ID" value="AJF96873.1"/>
    <property type="molecule type" value="Genomic_DNA"/>
</dbReference>
<reference evidence="1 2" key="1">
    <citation type="journal article" date="2015" name="Parasitol. Res.">
        <title>Viruses in close associations with free-living amoebae.</title>
        <authorList>
            <person name="Scheid P."/>
        </authorList>
    </citation>
    <scope>NUCLEOTIDE SEQUENCE [LARGE SCALE GENOMIC DNA]</scope>
    <source>
        <strain evidence="1">KlaHel</strain>
    </source>
</reference>
<dbReference type="InterPro" id="IPR042172">
    <property type="entry name" value="Adenosylhomocyst_ase-like_sf"/>
</dbReference>
<dbReference type="GeneID" id="23461790"/>